<dbReference type="PANTHER" id="PTHR37013:SF3">
    <property type="entry name" value="INTEGRAL MEMBRANE PROTEIN (AFU_ORTHOLOGUE AFUA_1G05950)"/>
    <property type="match status" value="1"/>
</dbReference>
<keyword evidence="4" id="KW-1185">Reference proteome</keyword>
<gene>
    <name evidence="3" type="ORF">FE257_011984</name>
</gene>
<feature type="domain" description="DUF7703" evidence="2">
    <location>
        <begin position="25"/>
        <end position="80"/>
    </location>
</feature>
<evidence type="ECO:0000256" key="1">
    <source>
        <dbReference type="SAM" id="Phobius"/>
    </source>
</evidence>
<dbReference type="AlphaFoldDB" id="A0AAD4CGR1"/>
<dbReference type="Pfam" id="PF24802">
    <property type="entry name" value="DUF7703"/>
    <property type="match status" value="2"/>
</dbReference>
<dbReference type="InterPro" id="IPR056120">
    <property type="entry name" value="DUF7703"/>
</dbReference>
<feature type="transmembrane region" description="Helical" evidence="1">
    <location>
        <begin position="54"/>
        <end position="80"/>
    </location>
</feature>
<organism evidence="3 4">
    <name type="scientific">Aspergillus nanangensis</name>
    <dbReference type="NCBI Taxonomy" id="2582783"/>
    <lineage>
        <taxon>Eukaryota</taxon>
        <taxon>Fungi</taxon>
        <taxon>Dikarya</taxon>
        <taxon>Ascomycota</taxon>
        <taxon>Pezizomycotina</taxon>
        <taxon>Eurotiomycetes</taxon>
        <taxon>Eurotiomycetidae</taxon>
        <taxon>Eurotiales</taxon>
        <taxon>Aspergillaceae</taxon>
        <taxon>Aspergillus</taxon>
        <taxon>Aspergillus subgen. Circumdati</taxon>
    </lineage>
</organism>
<keyword evidence="1" id="KW-1133">Transmembrane helix</keyword>
<proteinExistence type="predicted"/>
<reference evidence="3" key="2">
    <citation type="submission" date="2020-02" db="EMBL/GenBank/DDBJ databases">
        <authorList>
            <person name="Gilchrist C.L.M."/>
            <person name="Chooi Y.-H."/>
        </authorList>
    </citation>
    <scope>NUCLEOTIDE SEQUENCE</scope>
    <source>
        <strain evidence="3">MST-FP2251</strain>
    </source>
</reference>
<name>A0AAD4CGR1_ASPNN</name>
<dbReference type="PANTHER" id="PTHR37013">
    <property type="entry name" value="INTEGRAL MEMBRANE PROTEIN (AFU_ORTHOLOGUE AFUA_1G05950)-RELATED"/>
    <property type="match status" value="1"/>
</dbReference>
<evidence type="ECO:0000313" key="4">
    <source>
        <dbReference type="Proteomes" id="UP001194746"/>
    </source>
</evidence>
<accession>A0AAD4CGR1</accession>
<keyword evidence="1" id="KW-0812">Transmembrane</keyword>
<protein>
    <recommendedName>
        <fullName evidence="2">DUF7703 domain-containing protein</fullName>
    </recommendedName>
</protein>
<dbReference type="EMBL" id="VCAU01000082">
    <property type="protein sequence ID" value="KAF9886159.1"/>
    <property type="molecule type" value="Genomic_DNA"/>
</dbReference>
<feature type="transmembrane region" description="Helical" evidence="1">
    <location>
        <begin position="20"/>
        <end position="42"/>
    </location>
</feature>
<feature type="domain" description="DUF7703" evidence="2">
    <location>
        <begin position="93"/>
        <end position="237"/>
    </location>
</feature>
<feature type="transmembrane region" description="Helical" evidence="1">
    <location>
        <begin position="119"/>
        <end position="139"/>
    </location>
</feature>
<feature type="transmembrane region" description="Helical" evidence="1">
    <location>
        <begin position="145"/>
        <end position="166"/>
    </location>
</feature>
<dbReference type="Proteomes" id="UP001194746">
    <property type="component" value="Unassembled WGS sequence"/>
</dbReference>
<sequence>MDDGSAPVEGIASPYKGDNLAIKGVIIAFTTLAIYSALELIVIILSSFKIYRGLYFWSLFLSAGLGVIPDAIGLILKYFTLAPLRFAAILSTVGCTRILRFVLYMIITNAIIIGGPQWVMTLGTLFSTIPTFFALFNIWEKVQLSVFFVQEVIISSIFIVGAVRLLQLYPLRSQHRSALMYQLLCINVIIIVMDIAIIVLEFQQFFMVQTALKTFFYATKLKLEVAVLSKLAAFVSYNHINTIPTSIQ</sequence>
<evidence type="ECO:0000259" key="2">
    <source>
        <dbReference type="Pfam" id="PF24802"/>
    </source>
</evidence>
<feature type="transmembrane region" description="Helical" evidence="1">
    <location>
        <begin position="178"/>
        <end position="200"/>
    </location>
</feature>
<reference evidence="3" key="1">
    <citation type="journal article" date="2019" name="Beilstein J. Org. Chem.">
        <title>Nanangenines: drimane sesquiterpenoids as the dominant metabolite cohort of a novel Australian fungus, Aspergillus nanangensis.</title>
        <authorList>
            <person name="Lacey H.J."/>
            <person name="Gilchrist C.L.M."/>
            <person name="Crombie A."/>
            <person name="Kalaitzis J.A."/>
            <person name="Vuong D."/>
            <person name="Rutledge P.J."/>
            <person name="Turner P."/>
            <person name="Pitt J.I."/>
            <person name="Lacey E."/>
            <person name="Chooi Y.H."/>
            <person name="Piggott A.M."/>
        </authorList>
    </citation>
    <scope>NUCLEOTIDE SEQUENCE</scope>
    <source>
        <strain evidence="3">MST-FP2251</strain>
    </source>
</reference>
<keyword evidence="1" id="KW-0472">Membrane</keyword>
<comment type="caution">
    <text evidence="3">The sequence shown here is derived from an EMBL/GenBank/DDBJ whole genome shotgun (WGS) entry which is preliminary data.</text>
</comment>
<evidence type="ECO:0000313" key="3">
    <source>
        <dbReference type="EMBL" id="KAF9886159.1"/>
    </source>
</evidence>